<dbReference type="AlphaFoldDB" id="A0A1I7X0Y8"/>
<feature type="region of interest" description="Disordered" evidence="1">
    <location>
        <begin position="1"/>
        <end position="25"/>
    </location>
</feature>
<organism evidence="2 3">
    <name type="scientific">Heterorhabditis bacteriophora</name>
    <name type="common">Entomopathogenic nematode worm</name>
    <dbReference type="NCBI Taxonomy" id="37862"/>
    <lineage>
        <taxon>Eukaryota</taxon>
        <taxon>Metazoa</taxon>
        <taxon>Ecdysozoa</taxon>
        <taxon>Nematoda</taxon>
        <taxon>Chromadorea</taxon>
        <taxon>Rhabditida</taxon>
        <taxon>Rhabditina</taxon>
        <taxon>Rhabditomorpha</taxon>
        <taxon>Strongyloidea</taxon>
        <taxon>Heterorhabditidae</taxon>
        <taxon>Heterorhabditis</taxon>
    </lineage>
</organism>
<evidence type="ECO:0000313" key="2">
    <source>
        <dbReference type="Proteomes" id="UP000095283"/>
    </source>
</evidence>
<reference evidence="3" key="1">
    <citation type="submission" date="2016-11" db="UniProtKB">
        <authorList>
            <consortium name="WormBaseParasite"/>
        </authorList>
    </citation>
    <scope>IDENTIFICATION</scope>
</reference>
<dbReference type="WBParaSite" id="Hba_11054">
    <property type="protein sequence ID" value="Hba_11054"/>
    <property type="gene ID" value="Hba_11054"/>
</dbReference>
<dbReference type="Proteomes" id="UP000095283">
    <property type="component" value="Unplaced"/>
</dbReference>
<sequence>MVKASKNKPIKDSKSSIKSPRTTFI</sequence>
<evidence type="ECO:0000313" key="3">
    <source>
        <dbReference type="WBParaSite" id="Hba_11054"/>
    </source>
</evidence>
<feature type="compositionally biased region" description="Low complexity" evidence="1">
    <location>
        <begin position="16"/>
        <end position="25"/>
    </location>
</feature>
<name>A0A1I7X0Y8_HETBA</name>
<accession>A0A1I7X0Y8</accession>
<protein>
    <submittedName>
        <fullName evidence="3">Ribosomal protein S12</fullName>
    </submittedName>
</protein>
<proteinExistence type="predicted"/>
<evidence type="ECO:0000256" key="1">
    <source>
        <dbReference type="SAM" id="MobiDB-lite"/>
    </source>
</evidence>
<keyword evidence="2" id="KW-1185">Reference proteome</keyword>